<proteinExistence type="inferred from homology"/>
<gene>
    <name evidence="3" type="ORF">A3G54_01140</name>
</gene>
<protein>
    <recommendedName>
        <fullName evidence="2">Antitoxin</fullName>
    </recommendedName>
</protein>
<evidence type="ECO:0000313" key="4">
    <source>
        <dbReference type="Proteomes" id="UP000178894"/>
    </source>
</evidence>
<evidence type="ECO:0000256" key="1">
    <source>
        <dbReference type="ARBA" id="ARBA00009981"/>
    </source>
</evidence>
<comment type="similarity">
    <text evidence="1 2">Belongs to the phD/YefM antitoxin family.</text>
</comment>
<dbReference type="Proteomes" id="UP000178894">
    <property type="component" value="Unassembled WGS sequence"/>
</dbReference>
<accession>A0A1F5Y091</accession>
<dbReference type="EMBL" id="MFIQ01000013">
    <property type="protein sequence ID" value="OGF93533.1"/>
    <property type="molecule type" value="Genomic_DNA"/>
</dbReference>
<comment type="function">
    <text evidence="2">Antitoxin component of a type II toxin-antitoxin (TA) system.</text>
</comment>
<dbReference type="AlphaFoldDB" id="A0A1F5Y091"/>
<dbReference type="NCBIfam" id="TIGR01552">
    <property type="entry name" value="phd_fam"/>
    <property type="match status" value="1"/>
</dbReference>
<sequence>MSTTLGKPQIIVENGRPKAVVLDIEKYRKLLELVENKEDLLELKKIKKSTTNFKELKEYIKERV</sequence>
<evidence type="ECO:0000256" key="2">
    <source>
        <dbReference type="RuleBase" id="RU362080"/>
    </source>
</evidence>
<dbReference type="Gene3D" id="3.40.1620.10">
    <property type="entry name" value="YefM-like domain"/>
    <property type="match status" value="1"/>
</dbReference>
<dbReference type="Pfam" id="PF02604">
    <property type="entry name" value="PhdYeFM_antitox"/>
    <property type="match status" value="1"/>
</dbReference>
<dbReference type="InterPro" id="IPR036165">
    <property type="entry name" value="YefM-like_sf"/>
</dbReference>
<dbReference type="SUPFAM" id="SSF143120">
    <property type="entry name" value="YefM-like"/>
    <property type="match status" value="1"/>
</dbReference>
<name>A0A1F5Y091_9BACT</name>
<evidence type="ECO:0000313" key="3">
    <source>
        <dbReference type="EMBL" id="OGF93533.1"/>
    </source>
</evidence>
<comment type="caution">
    <text evidence="3">The sequence shown here is derived from an EMBL/GenBank/DDBJ whole genome shotgun (WGS) entry which is preliminary data.</text>
</comment>
<organism evidence="3 4">
    <name type="scientific">Candidatus Giovannonibacteria bacterium RIFCSPLOWO2_12_FULL_44_15</name>
    <dbReference type="NCBI Taxonomy" id="1798364"/>
    <lineage>
        <taxon>Bacteria</taxon>
        <taxon>Candidatus Giovannoniibacteriota</taxon>
    </lineage>
</organism>
<dbReference type="STRING" id="1798364.A3G54_01140"/>
<reference evidence="3 4" key="1">
    <citation type="journal article" date="2016" name="Nat. Commun.">
        <title>Thousands of microbial genomes shed light on interconnected biogeochemical processes in an aquifer system.</title>
        <authorList>
            <person name="Anantharaman K."/>
            <person name="Brown C.T."/>
            <person name="Hug L.A."/>
            <person name="Sharon I."/>
            <person name="Castelle C.J."/>
            <person name="Probst A.J."/>
            <person name="Thomas B.C."/>
            <person name="Singh A."/>
            <person name="Wilkins M.J."/>
            <person name="Karaoz U."/>
            <person name="Brodie E.L."/>
            <person name="Williams K.H."/>
            <person name="Hubbard S.S."/>
            <person name="Banfield J.F."/>
        </authorList>
    </citation>
    <scope>NUCLEOTIDE SEQUENCE [LARGE SCALE GENOMIC DNA]</scope>
</reference>
<dbReference type="InterPro" id="IPR006442">
    <property type="entry name" value="Antitoxin_Phd/YefM"/>
</dbReference>